<dbReference type="Proteomes" id="UP000287605">
    <property type="component" value="Unassembled WGS sequence"/>
</dbReference>
<dbReference type="AlphaFoldDB" id="A0A430ALI5"/>
<dbReference type="GO" id="GO:0016491">
    <property type="term" value="F:oxidoreductase activity"/>
    <property type="evidence" value="ECO:0007669"/>
    <property type="project" value="UniProtKB-KW"/>
</dbReference>
<comment type="similarity">
    <text evidence="1">Belongs to the Gfo/Idh/MocA family.</text>
</comment>
<dbReference type="PANTHER" id="PTHR22604:SF105">
    <property type="entry name" value="TRANS-1,2-DIHYDROBENZENE-1,2-DIOL DEHYDROGENASE"/>
    <property type="match status" value="1"/>
</dbReference>
<dbReference type="GO" id="GO:0000166">
    <property type="term" value="F:nucleotide binding"/>
    <property type="evidence" value="ECO:0007669"/>
    <property type="project" value="InterPro"/>
</dbReference>
<dbReference type="Pfam" id="PF01408">
    <property type="entry name" value="GFO_IDH_MocA"/>
    <property type="match status" value="1"/>
</dbReference>
<evidence type="ECO:0000256" key="1">
    <source>
        <dbReference type="ARBA" id="ARBA00010928"/>
    </source>
</evidence>
<proteinExistence type="inferred from homology"/>
<evidence type="ECO:0000259" key="3">
    <source>
        <dbReference type="Pfam" id="PF01408"/>
    </source>
</evidence>
<sequence length="321" mass="35847">MKKIRYGILSAAQIVPRFVQGVQQSQQGEVTAIASRTTGKAQTMAKELNISKVFDSYEGLCQSSDVDIVYIPVYNRGHFEAAKLALSHRKHVLLEKPFTLKTSEAKELFRLAQNNQVFLMEAQKSVFLPLTQKVKKALQADAIGKIKWLQSITTYPSVDHIKWFYSLAAGGGVLHGAGSYPLQYIQYLLDLPVQNYQGLAVANPGETDSQCTLSLQFDRGILGNIFLGVNLEIPSRLTIHGTKGKIDIPTFWRGKEALITYTDGTREKISADFDSEFVFEVDHVNDCLNKGRLTSPIMTEKLTVDTVALVENLYSQWLPEN</sequence>
<reference evidence="5 6" key="1">
    <citation type="submission" date="2017-05" db="EMBL/GenBank/DDBJ databases">
        <title>Vagococcus spp. assemblies.</title>
        <authorList>
            <person name="Gulvik C.A."/>
        </authorList>
    </citation>
    <scope>NUCLEOTIDE SEQUENCE [LARGE SCALE GENOMIC DNA]</scope>
    <source>
        <strain evidence="5 6">CCUG 51432</strain>
    </source>
</reference>
<keyword evidence="6" id="KW-1185">Reference proteome</keyword>
<comment type="caution">
    <text evidence="5">The sequence shown here is derived from an EMBL/GenBank/DDBJ whole genome shotgun (WGS) entry which is preliminary data.</text>
</comment>
<evidence type="ECO:0000259" key="4">
    <source>
        <dbReference type="Pfam" id="PF22725"/>
    </source>
</evidence>
<feature type="domain" description="GFO/IDH/MocA-like oxidoreductase" evidence="4">
    <location>
        <begin position="132"/>
        <end position="246"/>
    </location>
</feature>
<protein>
    <submittedName>
        <fullName evidence="5">Oxidoreductase</fullName>
    </submittedName>
</protein>
<feature type="domain" description="Gfo/Idh/MocA-like oxidoreductase N-terminal" evidence="3">
    <location>
        <begin position="4"/>
        <end position="121"/>
    </location>
</feature>
<dbReference type="SUPFAM" id="SSF51735">
    <property type="entry name" value="NAD(P)-binding Rossmann-fold domains"/>
    <property type="match status" value="1"/>
</dbReference>
<gene>
    <name evidence="5" type="ORF">CBF29_13200</name>
</gene>
<organism evidence="5 6">
    <name type="scientific">Vagococcus elongatus</name>
    <dbReference type="NCBI Taxonomy" id="180344"/>
    <lineage>
        <taxon>Bacteria</taxon>
        <taxon>Bacillati</taxon>
        <taxon>Bacillota</taxon>
        <taxon>Bacilli</taxon>
        <taxon>Lactobacillales</taxon>
        <taxon>Enterococcaceae</taxon>
        <taxon>Vagococcus</taxon>
    </lineage>
</organism>
<keyword evidence="2" id="KW-0560">Oxidoreductase</keyword>
<evidence type="ECO:0000256" key="2">
    <source>
        <dbReference type="ARBA" id="ARBA00023002"/>
    </source>
</evidence>
<dbReference type="Pfam" id="PF22725">
    <property type="entry name" value="GFO_IDH_MocA_C3"/>
    <property type="match status" value="1"/>
</dbReference>
<dbReference type="InterPro" id="IPR050984">
    <property type="entry name" value="Gfo/Idh/MocA_domain"/>
</dbReference>
<dbReference type="OrthoDB" id="9815825at2"/>
<dbReference type="InterPro" id="IPR055170">
    <property type="entry name" value="GFO_IDH_MocA-like_dom"/>
</dbReference>
<dbReference type="EMBL" id="NGKA01000035">
    <property type="protein sequence ID" value="RSU08844.1"/>
    <property type="molecule type" value="Genomic_DNA"/>
</dbReference>
<dbReference type="Gene3D" id="3.30.360.10">
    <property type="entry name" value="Dihydrodipicolinate Reductase, domain 2"/>
    <property type="match status" value="1"/>
</dbReference>
<dbReference type="PANTHER" id="PTHR22604">
    <property type="entry name" value="OXIDOREDUCTASES"/>
    <property type="match status" value="1"/>
</dbReference>
<name>A0A430ALI5_9ENTE</name>
<dbReference type="RefSeq" id="WP_126810176.1">
    <property type="nucleotide sequence ID" value="NZ_NGKA01000035.1"/>
</dbReference>
<dbReference type="SUPFAM" id="SSF55347">
    <property type="entry name" value="Glyceraldehyde-3-phosphate dehydrogenase-like, C-terminal domain"/>
    <property type="match status" value="1"/>
</dbReference>
<evidence type="ECO:0000313" key="6">
    <source>
        <dbReference type="Proteomes" id="UP000287605"/>
    </source>
</evidence>
<accession>A0A430ALI5</accession>
<evidence type="ECO:0000313" key="5">
    <source>
        <dbReference type="EMBL" id="RSU08844.1"/>
    </source>
</evidence>
<dbReference type="InterPro" id="IPR000683">
    <property type="entry name" value="Gfo/Idh/MocA-like_OxRdtase_N"/>
</dbReference>
<dbReference type="Gene3D" id="3.40.50.720">
    <property type="entry name" value="NAD(P)-binding Rossmann-like Domain"/>
    <property type="match status" value="1"/>
</dbReference>
<dbReference type="InterPro" id="IPR036291">
    <property type="entry name" value="NAD(P)-bd_dom_sf"/>
</dbReference>